<dbReference type="Proteomes" id="UP000037175">
    <property type="component" value="Unassembled WGS sequence"/>
</dbReference>
<dbReference type="AlphaFoldDB" id="A0A0L6W268"/>
<comment type="caution">
    <text evidence="2">The sequence shown here is derived from an EMBL/GenBank/DDBJ whole genome shotgun (WGS) entry which is preliminary data.</text>
</comment>
<feature type="domain" description="DUF2344" evidence="1">
    <location>
        <begin position="3"/>
        <end position="192"/>
    </location>
</feature>
<dbReference type="RefSeq" id="WP_052218061.1">
    <property type="nucleotide sequence ID" value="NZ_LGTE01000011.1"/>
</dbReference>
<evidence type="ECO:0000259" key="1">
    <source>
        <dbReference type="Pfam" id="PF10105"/>
    </source>
</evidence>
<proteinExistence type="predicted"/>
<gene>
    <name evidence="2" type="ORF">Tfer_1801</name>
</gene>
<organism evidence="2 3">
    <name type="scientific">Thermincola ferriacetica</name>
    <dbReference type="NCBI Taxonomy" id="281456"/>
    <lineage>
        <taxon>Bacteria</taxon>
        <taxon>Bacillati</taxon>
        <taxon>Bacillota</taxon>
        <taxon>Clostridia</taxon>
        <taxon>Eubacteriales</taxon>
        <taxon>Thermincolaceae</taxon>
        <taxon>Thermincola</taxon>
    </lineage>
</organism>
<dbReference type="NCBIfam" id="TIGR03936">
    <property type="entry name" value="sam_1_link_chp"/>
    <property type="match status" value="1"/>
</dbReference>
<evidence type="ECO:0000313" key="3">
    <source>
        <dbReference type="Proteomes" id="UP000037175"/>
    </source>
</evidence>
<dbReference type="Pfam" id="PF10105">
    <property type="entry name" value="DUF2344"/>
    <property type="match status" value="1"/>
</dbReference>
<keyword evidence="3" id="KW-1185">Reference proteome</keyword>
<accession>A0A0L6W268</accession>
<dbReference type="InterPro" id="IPR018768">
    <property type="entry name" value="DUF2344"/>
</dbReference>
<reference evidence="3" key="1">
    <citation type="submission" date="2015-07" db="EMBL/GenBank/DDBJ databases">
        <title>Complete Genome of Thermincola ferriacetica strain Z-0001T.</title>
        <authorList>
            <person name="Lusk B."/>
            <person name="Badalamenti J.P."/>
            <person name="Parameswaran P."/>
            <person name="Bond D.R."/>
            <person name="Torres C.I."/>
        </authorList>
    </citation>
    <scope>NUCLEOTIDE SEQUENCE [LARGE SCALE GENOMIC DNA]</scope>
    <source>
        <strain evidence="3">Z-0001</strain>
    </source>
</reference>
<protein>
    <recommendedName>
        <fullName evidence="1">DUF2344 domain-containing protein</fullName>
    </recommendedName>
</protein>
<sequence length="221" mass="24884">MARYRLEICKGEEVRFISHLDFMKAFERALRRAKIPVAFSEGFNPHPKIAFASALPVGVTSACELVDLELQEELPAAEVKQRLEKALPPGIKVNAVNRCHDKQPALMAVINRSEYLVRVQAIPDAVIHYQLLQEAIKSFLGKDALVVEKKTKKGLRERDIRKGVYSLRGWLEGNDIMLEMVLQTGTEGNVRPEDVLSGLISLGLPLDKDFARVHRTRLFSV</sequence>
<dbReference type="EMBL" id="LGTE01000011">
    <property type="protein sequence ID" value="KNZ69556.1"/>
    <property type="molecule type" value="Genomic_DNA"/>
</dbReference>
<name>A0A0L6W268_9FIRM</name>
<evidence type="ECO:0000313" key="2">
    <source>
        <dbReference type="EMBL" id="KNZ69556.1"/>
    </source>
</evidence>